<evidence type="ECO:0000256" key="1">
    <source>
        <dbReference type="SAM" id="MobiDB-lite"/>
    </source>
</evidence>
<feature type="region of interest" description="Disordered" evidence="1">
    <location>
        <begin position="87"/>
        <end position="112"/>
    </location>
</feature>
<keyword evidence="3" id="KW-1185">Reference proteome</keyword>
<accession>A0A9Q9EQ28</accession>
<evidence type="ECO:0000313" key="3">
    <source>
        <dbReference type="Proteomes" id="UP001056384"/>
    </source>
</evidence>
<evidence type="ECO:0000313" key="2">
    <source>
        <dbReference type="EMBL" id="USW59386.1"/>
    </source>
</evidence>
<name>A0A9Q9EQ28_9PEZI</name>
<dbReference type="Proteomes" id="UP001056384">
    <property type="component" value="Chromosome 12"/>
</dbReference>
<organism evidence="2 3">
    <name type="scientific">Septoria linicola</name>
    <dbReference type="NCBI Taxonomy" id="215465"/>
    <lineage>
        <taxon>Eukaryota</taxon>
        <taxon>Fungi</taxon>
        <taxon>Dikarya</taxon>
        <taxon>Ascomycota</taxon>
        <taxon>Pezizomycotina</taxon>
        <taxon>Dothideomycetes</taxon>
        <taxon>Dothideomycetidae</taxon>
        <taxon>Mycosphaerellales</taxon>
        <taxon>Mycosphaerellaceae</taxon>
        <taxon>Septoria</taxon>
    </lineage>
</organism>
<protein>
    <submittedName>
        <fullName evidence="2">Uncharacterized protein</fullName>
    </submittedName>
</protein>
<proteinExistence type="predicted"/>
<sequence>MQQSIRREVSALGLSCLRKDEHLRTPSASWACQRASEETDIRVPSPTNSEAERARLRAYNPLNSTPTRVEILLASAARHIHLTNIDGIHPAAPTEGPPNPSQDMENDNRSASSLDRNFMFPAVPARLCGTANHASPQAHSLPTGAVQTAGESAATRSVGSSDPSSVLEIASLSLKDVGLDGQEALRLWVKAGDALQLAGKEQAMINIAELVAILAFGRTAWGDAVRRWTTISDDGLISRWSGSSRSESSLR</sequence>
<reference evidence="2" key="1">
    <citation type="submission" date="2022-06" db="EMBL/GenBank/DDBJ databases">
        <title>Complete genome sequences of two strains of the flax pathogen Septoria linicola.</title>
        <authorList>
            <person name="Lapalu N."/>
            <person name="Simon A."/>
            <person name="Demenou B."/>
            <person name="Paumier D."/>
            <person name="Guillot M.-P."/>
            <person name="Gout L."/>
            <person name="Valade R."/>
        </authorList>
    </citation>
    <scope>NUCLEOTIDE SEQUENCE</scope>
    <source>
        <strain evidence="2">SE15195</strain>
    </source>
</reference>
<dbReference type="AlphaFoldDB" id="A0A9Q9EQ28"/>
<gene>
    <name evidence="2" type="ORF">Slin15195_G127050</name>
</gene>
<dbReference type="EMBL" id="CP099429">
    <property type="protein sequence ID" value="USW59386.1"/>
    <property type="molecule type" value="Genomic_DNA"/>
</dbReference>